<dbReference type="EMBL" id="QICN01000001">
    <property type="protein sequence ID" value="PXV71328.1"/>
    <property type="molecule type" value="Genomic_DNA"/>
</dbReference>
<dbReference type="AlphaFoldDB" id="A0A318EGG2"/>
<accession>A0A318EGG2</accession>
<organism evidence="1 2">
    <name type="scientific">Sinimarinibacterium flocculans</name>
    <dbReference type="NCBI Taxonomy" id="985250"/>
    <lineage>
        <taxon>Bacteria</taxon>
        <taxon>Pseudomonadati</taxon>
        <taxon>Pseudomonadota</taxon>
        <taxon>Gammaproteobacteria</taxon>
        <taxon>Nevskiales</taxon>
        <taxon>Nevskiaceae</taxon>
        <taxon>Sinimarinibacterium</taxon>
    </lineage>
</organism>
<evidence type="ECO:0000313" key="1">
    <source>
        <dbReference type="EMBL" id="PXV71328.1"/>
    </source>
</evidence>
<protein>
    <submittedName>
        <fullName evidence="1">Uncharacterized protein</fullName>
    </submittedName>
</protein>
<comment type="caution">
    <text evidence="1">The sequence shown here is derived from an EMBL/GenBank/DDBJ whole genome shotgun (WGS) entry which is preliminary data.</text>
</comment>
<dbReference type="Proteomes" id="UP000248330">
    <property type="component" value="Unassembled WGS sequence"/>
</dbReference>
<keyword evidence="2" id="KW-1185">Reference proteome</keyword>
<sequence>MDPDKLSINPDISDRDLDLLLHKELAVIEGEVLSEGHSIMEVGDNETVAKYRERLANYLKRVDDIKKSDLANYVFHRKVVLDLLDKAIQKGPDGKYAREEVIHELIIPLRRTSNEVHPDGANLWLIDERLAFHNFLASDRTLDSMPITGATDRSEPDICALNVYDEPLLIAEGAKLPLASLVIIEIKRPMRNDAGSGENKDPIEQALGYLERIRAGGAQTSTGRLIPQSRDIPGFCYIICDLTPSVEKRCKQASLRVTSDKQGYFGYNENYKAYIEVLSFDKLVNAARERNRAFFDKLGLPNN</sequence>
<evidence type="ECO:0000313" key="2">
    <source>
        <dbReference type="Proteomes" id="UP000248330"/>
    </source>
</evidence>
<proteinExistence type="predicted"/>
<name>A0A318EGG2_9GAMM</name>
<reference evidence="1 2" key="1">
    <citation type="submission" date="2018-04" db="EMBL/GenBank/DDBJ databases">
        <title>Genomic Encyclopedia of Type Strains, Phase IV (KMG-IV): sequencing the most valuable type-strain genomes for metagenomic binning, comparative biology and taxonomic classification.</title>
        <authorList>
            <person name="Goeker M."/>
        </authorList>
    </citation>
    <scope>NUCLEOTIDE SEQUENCE [LARGE SCALE GENOMIC DNA]</scope>
    <source>
        <strain evidence="1 2">DSM 104150</strain>
    </source>
</reference>
<gene>
    <name evidence="1" type="ORF">C8D93_101373</name>
</gene>